<dbReference type="Gene3D" id="3.60.21.70">
    <property type="entry name" value="PhoD-like phosphatase"/>
    <property type="match status" value="1"/>
</dbReference>
<dbReference type="Pfam" id="PF09423">
    <property type="entry name" value="PhoD"/>
    <property type="match status" value="1"/>
</dbReference>
<proteinExistence type="predicted"/>
<dbReference type="CDD" id="cd07389">
    <property type="entry name" value="MPP_PhoD"/>
    <property type="match status" value="1"/>
</dbReference>
<name>A0AA40K8Z4_9PEZI</name>
<dbReference type="InterPro" id="IPR018946">
    <property type="entry name" value="PhoD-like_MPP"/>
</dbReference>
<dbReference type="AlphaFoldDB" id="A0AA40K8Z4"/>
<comment type="caution">
    <text evidence="3">The sequence shown here is derived from an EMBL/GenBank/DDBJ whole genome shotgun (WGS) entry which is preliminary data.</text>
</comment>
<keyword evidence="4" id="KW-1185">Reference proteome</keyword>
<dbReference type="InterPro" id="IPR038607">
    <property type="entry name" value="PhoD-like_sf"/>
</dbReference>
<gene>
    <name evidence="3" type="ORF">B0T18DRAFT_345443</name>
</gene>
<evidence type="ECO:0000259" key="1">
    <source>
        <dbReference type="Pfam" id="PF09423"/>
    </source>
</evidence>
<accession>A0AA40K8Z4</accession>
<feature type="domain" description="Phospholipase D N-terminal" evidence="2">
    <location>
        <begin position="107"/>
        <end position="224"/>
    </location>
</feature>
<dbReference type="PANTHER" id="PTHR43606">
    <property type="entry name" value="PHOSPHATASE, PUTATIVE (AFU_ORTHOLOGUE AFUA_6G08710)-RELATED"/>
    <property type="match status" value="1"/>
</dbReference>
<sequence>MPSVLPRRQGIKPTIEALCQRLGSQQLLHSNLTASTKDKNMKLLPFLGLVGLASSLASNPISFENNLNYQSPSRRHENLGINIPLVFRRSLKRGAVPYKPSELQFTHGVASGDPYPDSVILWTRVAPSAASDKSNVTVEGTVDLYNHETEQYIKADANPICADWKVWEAKSDGSTVAKGTAYTTSDIDFTIKVEAKGLKPFTVYNYQFTICNSNFTSPVGRTKTSPSPADNLDVIQLAVFSCSNYPNGYFNAYGNAARKDNHDYVIHLGDYIYEGNQGGKRAHAPAKTIFTLYEYRTRHGQYRTDPDLLLLAQNSPWIATWDDHEVSNNGYRDGSSALNNTEASFRADGRMISVDQRKMNAVRAYFEWMPIRQVDLDDNLRVWRSFKLGNLVDLIILDTRNYDRSITSLGWNDAYIELIRNEASRSLMGSRQENWFYRQLSESAGRNATWRIIGSQVIFSGAEGAGTDTWGGYLANRNRTLKHLYDENIGNNIFLAGDSHQNWVADVAWVGKRNYSSSTGVGAIGVEFAGTAVSSNGRAGPISSANSAAKTRVDQNAVLQWQEGYYRGYFLLSATREKITTQFFGSPTVSTRNAWELPLANFTVLSGQNSLARPVAGAKVEAGFANGGTTTGTNLTLNTQTGKWQVIGFDNMYIS</sequence>
<protein>
    <submittedName>
        <fullName evidence="3">Alkaline phosphatase-like protein</fullName>
    </submittedName>
</protein>
<dbReference type="Proteomes" id="UP001172155">
    <property type="component" value="Unassembled WGS sequence"/>
</dbReference>
<dbReference type="InterPro" id="IPR029052">
    <property type="entry name" value="Metallo-depent_PP-like"/>
</dbReference>
<reference evidence="3" key="1">
    <citation type="submission" date="2023-06" db="EMBL/GenBank/DDBJ databases">
        <title>Genome-scale phylogeny and comparative genomics of the fungal order Sordariales.</title>
        <authorList>
            <consortium name="Lawrence Berkeley National Laboratory"/>
            <person name="Hensen N."/>
            <person name="Bonometti L."/>
            <person name="Westerberg I."/>
            <person name="Brannstrom I.O."/>
            <person name="Guillou S."/>
            <person name="Cros-Aarteil S."/>
            <person name="Calhoun S."/>
            <person name="Haridas S."/>
            <person name="Kuo A."/>
            <person name="Mondo S."/>
            <person name="Pangilinan J."/>
            <person name="Riley R."/>
            <person name="LaButti K."/>
            <person name="Andreopoulos B."/>
            <person name="Lipzen A."/>
            <person name="Chen C."/>
            <person name="Yanf M."/>
            <person name="Daum C."/>
            <person name="Ng V."/>
            <person name="Clum A."/>
            <person name="Steindorff A."/>
            <person name="Ohm R."/>
            <person name="Martin F."/>
            <person name="Silar P."/>
            <person name="Natvig D."/>
            <person name="Lalanne C."/>
            <person name="Gautier V."/>
            <person name="Ament-velasquez S.L."/>
            <person name="Kruys A."/>
            <person name="Hutchinson M.I."/>
            <person name="Powell A.J."/>
            <person name="Barry K."/>
            <person name="Miller A.N."/>
            <person name="Grigoriev I.V."/>
            <person name="Debuchy R."/>
            <person name="Gladieux P."/>
            <person name="Thoren M.H."/>
            <person name="Johannesson H."/>
        </authorList>
    </citation>
    <scope>NUCLEOTIDE SEQUENCE</scope>
    <source>
        <strain evidence="3">SMH3187-1</strain>
    </source>
</reference>
<evidence type="ECO:0000313" key="4">
    <source>
        <dbReference type="Proteomes" id="UP001172155"/>
    </source>
</evidence>
<dbReference type="InterPro" id="IPR032093">
    <property type="entry name" value="PhoD_N"/>
</dbReference>
<feature type="domain" description="PhoD-like phosphatase metallophosphatase" evidence="1">
    <location>
        <begin position="237"/>
        <end position="583"/>
    </location>
</feature>
<dbReference type="Pfam" id="PF16655">
    <property type="entry name" value="PhoD_N"/>
    <property type="match status" value="1"/>
</dbReference>
<evidence type="ECO:0000313" key="3">
    <source>
        <dbReference type="EMBL" id="KAK0750195.1"/>
    </source>
</evidence>
<evidence type="ECO:0000259" key="2">
    <source>
        <dbReference type="Pfam" id="PF16655"/>
    </source>
</evidence>
<dbReference type="Gene3D" id="2.60.40.380">
    <property type="entry name" value="Purple acid phosphatase-like, N-terminal"/>
    <property type="match status" value="1"/>
</dbReference>
<dbReference type="EMBL" id="JAUKUD010000003">
    <property type="protein sequence ID" value="KAK0750195.1"/>
    <property type="molecule type" value="Genomic_DNA"/>
</dbReference>
<dbReference type="PANTHER" id="PTHR43606:SF8">
    <property type="entry name" value="ALKALINE PHOSPHATASE"/>
    <property type="match status" value="1"/>
</dbReference>
<dbReference type="SUPFAM" id="SSF56300">
    <property type="entry name" value="Metallo-dependent phosphatases"/>
    <property type="match status" value="1"/>
</dbReference>
<dbReference type="InterPro" id="IPR052900">
    <property type="entry name" value="Phospholipid_Metab_Enz"/>
</dbReference>
<organism evidence="3 4">
    <name type="scientific">Schizothecium vesticola</name>
    <dbReference type="NCBI Taxonomy" id="314040"/>
    <lineage>
        <taxon>Eukaryota</taxon>
        <taxon>Fungi</taxon>
        <taxon>Dikarya</taxon>
        <taxon>Ascomycota</taxon>
        <taxon>Pezizomycotina</taxon>
        <taxon>Sordariomycetes</taxon>
        <taxon>Sordariomycetidae</taxon>
        <taxon>Sordariales</taxon>
        <taxon>Schizotheciaceae</taxon>
        <taxon>Schizothecium</taxon>
    </lineage>
</organism>